<dbReference type="Proteomes" id="UP000644167">
    <property type="component" value="Chromosome"/>
</dbReference>
<protein>
    <submittedName>
        <fullName evidence="1">UDP-2,4-diacetamido-2,4, 6-trideoxy-beta-L-altropyranose hydrolase</fullName>
        <ecNumber evidence="1">3.6.1.57</ecNumber>
    </submittedName>
</protein>
<keyword evidence="2" id="KW-1185">Reference proteome</keyword>
<name>A0ABX7IM83_9GAMM</name>
<reference evidence="1 2" key="1">
    <citation type="submission" date="2021-02" db="EMBL/GenBank/DDBJ databases">
        <title>The genome of Marinomonas foliarum JZW.</title>
        <authorList>
            <person name="Sun M."/>
        </authorList>
    </citation>
    <scope>NUCLEOTIDE SEQUENCE [LARGE SCALE GENOMIC DNA]</scope>
    <source>
        <strain evidence="1 2">JZW</strain>
    </source>
</reference>
<dbReference type="InterPro" id="IPR020023">
    <property type="entry name" value="PseG"/>
</dbReference>
<dbReference type="EMBL" id="CP070273">
    <property type="protein sequence ID" value="QRV23121.1"/>
    <property type="molecule type" value="Genomic_DNA"/>
</dbReference>
<dbReference type="Gene3D" id="3.40.50.11190">
    <property type="match status" value="1"/>
</dbReference>
<evidence type="ECO:0000313" key="1">
    <source>
        <dbReference type="EMBL" id="QRV23121.1"/>
    </source>
</evidence>
<organism evidence="1 2">
    <name type="scientific">Marinomonas foliarum</name>
    <dbReference type="NCBI Taxonomy" id="491950"/>
    <lineage>
        <taxon>Bacteria</taxon>
        <taxon>Pseudomonadati</taxon>
        <taxon>Pseudomonadota</taxon>
        <taxon>Gammaproteobacteria</taxon>
        <taxon>Oceanospirillales</taxon>
        <taxon>Oceanospirillaceae</taxon>
        <taxon>Marinomonas</taxon>
    </lineage>
</organism>
<dbReference type="GO" id="GO:0016787">
    <property type="term" value="F:hydrolase activity"/>
    <property type="evidence" value="ECO:0007669"/>
    <property type="project" value="UniProtKB-KW"/>
</dbReference>
<dbReference type="RefSeq" id="WP_205113632.1">
    <property type="nucleotide sequence ID" value="NZ_CP070273.1"/>
</dbReference>
<keyword evidence="1" id="KW-0378">Hydrolase</keyword>
<evidence type="ECO:0000313" key="2">
    <source>
        <dbReference type="Proteomes" id="UP000644167"/>
    </source>
</evidence>
<dbReference type="SUPFAM" id="SSF53756">
    <property type="entry name" value="UDP-Glycosyltransferase/glycogen phosphorylase"/>
    <property type="match status" value="1"/>
</dbReference>
<dbReference type="NCBIfam" id="TIGR03590">
    <property type="entry name" value="PseG"/>
    <property type="match status" value="1"/>
</dbReference>
<dbReference type="EC" id="3.6.1.57" evidence="1"/>
<proteinExistence type="predicted"/>
<gene>
    <name evidence="1" type="primary">pseG</name>
    <name evidence="1" type="ORF">JSY38_13750</name>
</gene>
<dbReference type="Gene3D" id="3.40.50.2000">
    <property type="entry name" value="Glycogen Phosphorylase B"/>
    <property type="match status" value="1"/>
</dbReference>
<sequence length="332" mass="37370">MKLLVRADASVEIGMGHRVRCQALIHAFNELGWQCQFVVDQRYQAFASQQDCLIGGESEEECKSEFLALARQSDLVVLDHYGYSADDIAQLYQYQTNLLVLDDMNDRGEFPAKWLLNPLQQDYSKHIEFPLVGSRYALLRPAFQQLDESQSSPEQLLITLGGTDPLALTLPILNALLVSNFPTKYIQVLLGANAKNADQVIHFCRVNNIAFEQGLADVTPLMKQAKMAISAAGGTLFELACMGVPTIFAQVADNQTRSLQQHVPLNWCRSVRFDNVVEDVRQQGVEQLVEEVNRRWLDHQWQQNASRIARSLVDGNGAKRVAEKVNSYFLMP</sequence>
<accession>A0ABX7IM83</accession>